<dbReference type="InterPro" id="IPR017896">
    <property type="entry name" value="4Fe4S_Fe-S-bd"/>
</dbReference>
<accession>B1YB98</accession>
<keyword evidence="2" id="KW-0479">Metal-binding</keyword>
<evidence type="ECO:0000259" key="5">
    <source>
        <dbReference type="PROSITE" id="PS51379"/>
    </source>
</evidence>
<name>B1YB98_PYRNV</name>
<dbReference type="Gene3D" id="3.40.50.10420">
    <property type="entry name" value="NagB/RpiA/CoA transferase-like"/>
    <property type="match status" value="1"/>
</dbReference>
<dbReference type="InterPro" id="IPR024185">
    <property type="entry name" value="FTHF_cligase-like_sf"/>
</dbReference>
<dbReference type="InterPro" id="IPR004452">
    <property type="entry name" value="LutB/LldF"/>
</dbReference>
<dbReference type="SUPFAM" id="SSF46548">
    <property type="entry name" value="alpha-helical ferredoxin"/>
    <property type="match status" value="1"/>
</dbReference>
<dbReference type="PANTHER" id="PTHR47153:SF2">
    <property type="entry name" value="LACTATE UTILIZATION PROTEIN B"/>
    <property type="match status" value="1"/>
</dbReference>
<keyword evidence="4" id="KW-0249">Electron transport</keyword>
<dbReference type="HOGENOM" id="CLU_027059_3_0_2"/>
<dbReference type="InterPro" id="IPR037171">
    <property type="entry name" value="NagB/RpiA_transferase-like"/>
</dbReference>
<dbReference type="eggNOG" id="arCOG00335">
    <property type="taxonomic scope" value="Archaea"/>
</dbReference>
<keyword evidence="2" id="KW-0004">4Fe-4S</keyword>
<dbReference type="InterPro" id="IPR009051">
    <property type="entry name" value="Helical_ferredxn"/>
</dbReference>
<dbReference type="InterPro" id="IPR017900">
    <property type="entry name" value="4Fe4S_Fe_S_CS"/>
</dbReference>
<evidence type="ECO:0000313" key="7">
    <source>
        <dbReference type="Proteomes" id="UP000001694"/>
    </source>
</evidence>
<gene>
    <name evidence="6" type="ordered locus">Tneu_0277</name>
</gene>
<dbReference type="GO" id="GO:0016491">
    <property type="term" value="F:oxidoreductase activity"/>
    <property type="evidence" value="ECO:0007669"/>
    <property type="project" value="UniProtKB-ARBA"/>
</dbReference>
<dbReference type="STRING" id="444157.Tneu_0277"/>
<evidence type="ECO:0000256" key="3">
    <source>
        <dbReference type="ARBA" id="ARBA00022737"/>
    </source>
</evidence>
<dbReference type="SUPFAM" id="SSF100950">
    <property type="entry name" value="NagB/RpiA/CoA transferase-like"/>
    <property type="match status" value="1"/>
</dbReference>
<dbReference type="Pfam" id="PF13183">
    <property type="entry name" value="Fer4_8"/>
    <property type="match status" value="1"/>
</dbReference>
<dbReference type="InterPro" id="IPR003741">
    <property type="entry name" value="LUD_dom"/>
</dbReference>
<protein>
    <recommendedName>
        <fullName evidence="5">4Fe-4S ferredoxin-type domain-containing protein</fullName>
    </recommendedName>
</protein>
<dbReference type="OrthoDB" id="23833at2157"/>
<dbReference type="Proteomes" id="UP000001694">
    <property type="component" value="Chromosome"/>
</dbReference>
<keyword evidence="2" id="KW-0411">Iron-sulfur</keyword>
<evidence type="ECO:0000313" key="6">
    <source>
        <dbReference type="EMBL" id="ACB39229.1"/>
    </source>
</evidence>
<evidence type="ECO:0000256" key="2">
    <source>
        <dbReference type="ARBA" id="ARBA00022485"/>
    </source>
</evidence>
<keyword evidence="7" id="KW-1185">Reference proteome</keyword>
<dbReference type="KEGG" id="tne:Tneu_0277"/>
<dbReference type="GeneID" id="6165721"/>
<dbReference type="AlphaFoldDB" id="B1YB98"/>
<dbReference type="RefSeq" id="WP_012349650.1">
    <property type="nucleotide sequence ID" value="NC_010525.1"/>
</dbReference>
<dbReference type="PANTHER" id="PTHR47153">
    <property type="entry name" value="LACTATE UTILIZATION PROTEIN B"/>
    <property type="match status" value="1"/>
</dbReference>
<proteinExistence type="predicted"/>
<dbReference type="PROSITE" id="PS51379">
    <property type="entry name" value="4FE4S_FER_2"/>
    <property type="match status" value="1"/>
</dbReference>
<evidence type="ECO:0000256" key="1">
    <source>
        <dbReference type="ARBA" id="ARBA00022448"/>
    </source>
</evidence>
<evidence type="ECO:0000256" key="4">
    <source>
        <dbReference type="ARBA" id="ARBA00022982"/>
    </source>
</evidence>
<reference evidence="6" key="1">
    <citation type="submission" date="2008-03" db="EMBL/GenBank/DDBJ databases">
        <title>Complete sequence of Thermoproteus neutrophilus V24Sta.</title>
        <authorList>
            <consortium name="US DOE Joint Genome Institute"/>
            <person name="Copeland A."/>
            <person name="Lucas S."/>
            <person name="Lapidus A."/>
            <person name="Glavina del Rio T."/>
            <person name="Dalin E."/>
            <person name="Tice H."/>
            <person name="Bruce D."/>
            <person name="Goodwin L."/>
            <person name="Pitluck S."/>
            <person name="Sims D."/>
            <person name="Brettin T."/>
            <person name="Detter J.C."/>
            <person name="Han C."/>
            <person name="Kuske C.R."/>
            <person name="Schmutz J."/>
            <person name="Larimer F."/>
            <person name="Land M."/>
            <person name="Hauser L."/>
            <person name="Kyrpides N."/>
            <person name="Mikhailova N."/>
            <person name="Biddle J.F."/>
            <person name="Zhang Z."/>
            <person name="Fitz-Gibbon S.T."/>
            <person name="Lowe T.M."/>
            <person name="Saltikov C."/>
            <person name="House C.H."/>
            <person name="Richardson P."/>
        </authorList>
    </citation>
    <scope>NUCLEOTIDE SEQUENCE [LARGE SCALE GENOMIC DNA]</scope>
    <source>
        <strain evidence="6">V24Sta</strain>
    </source>
</reference>
<organism evidence="6 7">
    <name type="scientific">Pyrobaculum neutrophilum (strain DSM 2338 / JCM 9278 / NBRC 100436 / V24Sta)</name>
    <name type="common">Thermoproteus neutrophilus</name>
    <dbReference type="NCBI Taxonomy" id="444157"/>
    <lineage>
        <taxon>Archaea</taxon>
        <taxon>Thermoproteota</taxon>
        <taxon>Thermoprotei</taxon>
        <taxon>Thermoproteales</taxon>
        <taxon>Thermoproteaceae</taxon>
        <taxon>Pyrobaculum</taxon>
    </lineage>
</organism>
<feature type="domain" description="4Fe-4S ferredoxin-type" evidence="5">
    <location>
        <begin position="296"/>
        <end position="326"/>
    </location>
</feature>
<dbReference type="Gene3D" id="1.10.1060.10">
    <property type="entry name" value="Alpha-helical ferredoxin"/>
    <property type="match status" value="1"/>
</dbReference>
<sequence>MRRQAAEGGWDEAFSRAYSHTAPRVRAVLERHPELARLAGEVRRAREEVVRNLDRYVEEFGRSVERVGGRFYLAETAEEARETAARIVGRGKVVVLGKNNVAIETGLRQRLEEEGNEVWETDLGEFLVQLSGGEPSHIIAPAIHMTREAAADLLRRRLGAAVPPEPAAIAQRAREFLREKILKADVGITGANALAADTGAVVLVENEGNIRLVSTAPPVHIVYDGVEKIVPTLLHAFMAAAVQAAYAGLYPPTYINMSAGPSSTADVENQRVSPAQGPREFHVVLVDNGRRRAARDPVLWEALLCVRCGRCHFHCPVYRALGREFGVPPYTGPMGVMWTAVTRGLDAAGPHALKCAHAGNCKEVCPMGIDIPKVIHEIRARYLKREVGPSR</sequence>
<dbReference type="Pfam" id="PF02589">
    <property type="entry name" value="LUD_dom"/>
    <property type="match status" value="1"/>
</dbReference>
<dbReference type="GO" id="GO:0006089">
    <property type="term" value="P:lactate metabolic process"/>
    <property type="evidence" value="ECO:0007669"/>
    <property type="project" value="InterPro"/>
</dbReference>
<keyword evidence="1" id="KW-0813">Transport</keyword>
<keyword evidence="2" id="KW-0408">Iron</keyword>
<dbReference type="EMBL" id="CP001014">
    <property type="protein sequence ID" value="ACB39229.1"/>
    <property type="molecule type" value="Genomic_DNA"/>
</dbReference>
<dbReference type="GO" id="GO:0051539">
    <property type="term" value="F:4 iron, 4 sulfur cluster binding"/>
    <property type="evidence" value="ECO:0007669"/>
    <property type="project" value="UniProtKB-KW"/>
</dbReference>
<keyword evidence="3" id="KW-0677">Repeat</keyword>
<dbReference type="PROSITE" id="PS00198">
    <property type="entry name" value="4FE4S_FER_1"/>
    <property type="match status" value="1"/>
</dbReference>